<evidence type="ECO:0000256" key="3">
    <source>
        <dbReference type="ARBA" id="ARBA00022475"/>
    </source>
</evidence>
<feature type="domain" description="ABC transmembrane type-1" evidence="8">
    <location>
        <begin position="1"/>
        <end position="165"/>
    </location>
</feature>
<dbReference type="PROSITE" id="PS50928">
    <property type="entry name" value="ABC_TM1"/>
    <property type="match status" value="1"/>
</dbReference>
<keyword evidence="5 7" id="KW-1133">Transmembrane helix</keyword>
<feature type="transmembrane region" description="Helical" evidence="7">
    <location>
        <begin position="96"/>
        <end position="118"/>
    </location>
</feature>
<dbReference type="Gene3D" id="1.10.3720.10">
    <property type="entry name" value="MetI-like"/>
    <property type="match status" value="1"/>
</dbReference>
<dbReference type="CDD" id="cd06261">
    <property type="entry name" value="TM_PBP2"/>
    <property type="match status" value="1"/>
</dbReference>
<keyword evidence="3" id="KW-1003">Cell membrane</keyword>
<organism evidence="9">
    <name type="scientific">bioreactor metagenome</name>
    <dbReference type="NCBI Taxonomy" id="1076179"/>
    <lineage>
        <taxon>unclassified sequences</taxon>
        <taxon>metagenomes</taxon>
        <taxon>ecological metagenomes</taxon>
    </lineage>
</organism>
<protein>
    <submittedName>
        <fullName evidence="9">Nickel transport system permease protein NikB</fullName>
    </submittedName>
</protein>
<gene>
    <name evidence="9" type="primary">nikB_10</name>
    <name evidence="9" type="ORF">SDC9_144970</name>
</gene>
<dbReference type="EMBL" id="VSSQ01044011">
    <property type="protein sequence ID" value="MPM97793.1"/>
    <property type="molecule type" value="Genomic_DNA"/>
</dbReference>
<evidence type="ECO:0000256" key="5">
    <source>
        <dbReference type="ARBA" id="ARBA00022989"/>
    </source>
</evidence>
<dbReference type="PANTHER" id="PTHR43163:SF6">
    <property type="entry name" value="DIPEPTIDE TRANSPORT SYSTEM PERMEASE PROTEIN DPPB-RELATED"/>
    <property type="match status" value="1"/>
</dbReference>
<evidence type="ECO:0000256" key="4">
    <source>
        <dbReference type="ARBA" id="ARBA00022692"/>
    </source>
</evidence>
<reference evidence="9" key="1">
    <citation type="submission" date="2019-08" db="EMBL/GenBank/DDBJ databases">
        <authorList>
            <person name="Kucharzyk K."/>
            <person name="Murdoch R.W."/>
            <person name="Higgins S."/>
            <person name="Loffler F."/>
        </authorList>
    </citation>
    <scope>NUCLEOTIDE SEQUENCE</scope>
</reference>
<dbReference type="SUPFAM" id="SSF161098">
    <property type="entry name" value="MetI-like"/>
    <property type="match status" value="1"/>
</dbReference>
<keyword evidence="2" id="KW-0813">Transport</keyword>
<comment type="caution">
    <text evidence="9">The sequence shown here is derived from an EMBL/GenBank/DDBJ whole genome shotgun (WGS) entry which is preliminary data.</text>
</comment>
<keyword evidence="6 7" id="KW-0472">Membrane</keyword>
<dbReference type="Pfam" id="PF00528">
    <property type="entry name" value="BPD_transp_1"/>
    <property type="match status" value="1"/>
</dbReference>
<keyword evidence="4 7" id="KW-0812">Transmembrane</keyword>
<name>A0A645EAE8_9ZZZZ</name>
<evidence type="ECO:0000256" key="7">
    <source>
        <dbReference type="SAM" id="Phobius"/>
    </source>
</evidence>
<proteinExistence type="predicted"/>
<dbReference type="GO" id="GO:0071916">
    <property type="term" value="F:dipeptide transmembrane transporter activity"/>
    <property type="evidence" value="ECO:0007669"/>
    <property type="project" value="TreeGrafter"/>
</dbReference>
<evidence type="ECO:0000256" key="6">
    <source>
        <dbReference type="ARBA" id="ARBA00023136"/>
    </source>
</evidence>
<evidence type="ECO:0000313" key="9">
    <source>
        <dbReference type="EMBL" id="MPM97793.1"/>
    </source>
</evidence>
<comment type="subcellular location">
    <subcellularLocation>
        <location evidence="1">Cell membrane</location>
        <topology evidence="1">Multi-pass membrane protein</topology>
    </subcellularLocation>
</comment>
<dbReference type="PANTHER" id="PTHR43163">
    <property type="entry name" value="DIPEPTIDE TRANSPORT SYSTEM PERMEASE PROTEIN DPPB-RELATED"/>
    <property type="match status" value="1"/>
</dbReference>
<evidence type="ECO:0000259" key="8">
    <source>
        <dbReference type="PROSITE" id="PS50928"/>
    </source>
</evidence>
<dbReference type="InterPro" id="IPR035906">
    <property type="entry name" value="MetI-like_sf"/>
</dbReference>
<evidence type="ECO:0000256" key="2">
    <source>
        <dbReference type="ARBA" id="ARBA00022448"/>
    </source>
</evidence>
<evidence type="ECO:0000256" key="1">
    <source>
        <dbReference type="ARBA" id="ARBA00004651"/>
    </source>
</evidence>
<dbReference type="InterPro" id="IPR000515">
    <property type="entry name" value="MetI-like"/>
</dbReference>
<accession>A0A645EAE8</accession>
<dbReference type="GO" id="GO:0005886">
    <property type="term" value="C:plasma membrane"/>
    <property type="evidence" value="ECO:0007669"/>
    <property type="project" value="UniProtKB-SubCell"/>
</dbReference>
<sequence length="175" mass="19198">MAVPSFWLSILLVLIFAVTLRWLPSGDFVPFTTSVTGALRSLLLPAVAISVGTTAVVIRYLKNTLLDQMGMDYVRTARSKGLAQNEVLYRHVLKNALLPTVTILGMIVVEVLGGSIIVENVFNLPGIGRLIITGVGNRDFPLVQGLVFYLAFTVVVINFLVELLYSAIDPRIRVR</sequence>
<feature type="transmembrane region" description="Helical" evidence="7">
    <location>
        <begin position="41"/>
        <end position="61"/>
    </location>
</feature>
<dbReference type="AlphaFoldDB" id="A0A645EAE8"/>
<feature type="transmembrane region" description="Helical" evidence="7">
    <location>
        <begin position="146"/>
        <end position="165"/>
    </location>
</feature>